<accession>B1WXT8</accession>
<dbReference type="HOGENOM" id="CLU_149208_0_0_3"/>
<dbReference type="OrthoDB" id="582274at2"/>
<evidence type="ECO:0000313" key="1">
    <source>
        <dbReference type="EMBL" id="ACB50925.1"/>
    </source>
</evidence>
<name>B1WXT8_CROS5</name>
<dbReference type="KEGG" id="cyt:cce_1575"/>
<protein>
    <submittedName>
        <fullName evidence="1">Uncharacterized protein</fullName>
    </submittedName>
</protein>
<dbReference type="AlphaFoldDB" id="B1WXT8"/>
<organism evidence="1 2">
    <name type="scientific">Crocosphaera subtropica (strain ATCC 51142 / BH68)</name>
    <name type="common">Cyanothece sp. (strain ATCC 51142)</name>
    <dbReference type="NCBI Taxonomy" id="43989"/>
    <lineage>
        <taxon>Bacteria</taxon>
        <taxon>Bacillati</taxon>
        <taxon>Cyanobacteriota</taxon>
        <taxon>Cyanophyceae</taxon>
        <taxon>Oscillatoriophycideae</taxon>
        <taxon>Chroococcales</taxon>
        <taxon>Aphanothecaceae</taxon>
        <taxon>Crocosphaera</taxon>
        <taxon>Crocosphaera subtropica</taxon>
    </lineage>
</organism>
<dbReference type="eggNOG" id="ENOG5033BWY">
    <property type="taxonomic scope" value="Bacteria"/>
</dbReference>
<dbReference type="RefSeq" id="WP_009544380.1">
    <property type="nucleotide sequence ID" value="NC_010546.1"/>
</dbReference>
<evidence type="ECO:0000313" key="2">
    <source>
        <dbReference type="Proteomes" id="UP000001203"/>
    </source>
</evidence>
<dbReference type="Proteomes" id="UP000001203">
    <property type="component" value="Chromosome circular"/>
</dbReference>
<dbReference type="STRING" id="43989.cce_1575"/>
<proteinExistence type="predicted"/>
<gene>
    <name evidence="1" type="ordered locus">cce_1575</name>
</gene>
<dbReference type="EMBL" id="CP000806">
    <property type="protein sequence ID" value="ACB50925.1"/>
    <property type="molecule type" value="Genomic_DNA"/>
</dbReference>
<keyword evidence="2" id="KW-1185">Reference proteome</keyword>
<reference evidence="1 2" key="1">
    <citation type="journal article" date="2008" name="Proc. Natl. Acad. Sci. U.S.A.">
        <title>The genome of Cyanothece 51142, a unicellular diazotrophic cyanobacterium important in the marine nitrogen cycle.</title>
        <authorList>
            <person name="Welsh E.A."/>
            <person name="Liberton M."/>
            <person name="Stoeckel J."/>
            <person name="Loh T."/>
            <person name="Elvitigala T."/>
            <person name="Wang C."/>
            <person name="Wollam A."/>
            <person name="Fulton R.S."/>
            <person name="Clifton S.W."/>
            <person name="Jacobs J.M."/>
            <person name="Aurora R."/>
            <person name="Ghosh B.K."/>
            <person name="Sherman L.A."/>
            <person name="Smith R.D."/>
            <person name="Wilson R.K."/>
            <person name="Pakrasi H.B."/>
        </authorList>
    </citation>
    <scope>NUCLEOTIDE SEQUENCE [LARGE SCALE GENOMIC DNA]</scope>
    <source>
        <strain evidence="2">ATCC 51142 / BH68</strain>
    </source>
</reference>
<sequence length="142" mass="15370">MSLKPLALAILFTVILSGMVTGLSEEYGAIAQNSISRQSSSINLNGSELNQPLWLQIQGVNGTNIQGQITVNGQVIKTLQGNNEQVDLSNYLSRGNYEITVQGNYYPSQGSVVVELKGNQTQVTQQTSGNGLLNQQLNMEVR</sequence>